<evidence type="ECO:0000256" key="4">
    <source>
        <dbReference type="PROSITE-ProRule" id="PRU00376"/>
    </source>
</evidence>
<comment type="caution">
    <text evidence="7">The sequence shown here is derived from an EMBL/GenBank/DDBJ whole genome shotgun (WGS) entry which is preliminary data.</text>
</comment>
<evidence type="ECO:0000313" key="8">
    <source>
        <dbReference type="Proteomes" id="UP000235145"/>
    </source>
</evidence>
<keyword evidence="2" id="KW-0804">Transcription</keyword>
<dbReference type="PROSITE" id="PS51037">
    <property type="entry name" value="YEATS"/>
    <property type="match status" value="1"/>
</dbReference>
<organism evidence="7 8">
    <name type="scientific">Lactuca sativa</name>
    <name type="common">Garden lettuce</name>
    <dbReference type="NCBI Taxonomy" id="4236"/>
    <lineage>
        <taxon>Eukaryota</taxon>
        <taxon>Viridiplantae</taxon>
        <taxon>Streptophyta</taxon>
        <taxon>Embryophyta</taxon>
        <taxon>Tracheophyta</taxon>
        <taxon>Spermatophyta</taxon>
        <taxon>Magnoliopsida</taxon>
        <taxon>eudicotyledons</taxon>
        <taxon>Gunneridae</taxon>
        <taxon>Pentapetalae</taxon>
        <taxon>asterids</taxon>
        <taxon>campanulids</taxon>
        <taxon>Asterales</taxon>
        <taxon>Asteraceae</taxon>
        <taxon>Cichorioideae</taxon>
        <taxon>Cichorieae</taxon>
        <taxon>Lactucinae</taxon>
        <taxon>Lactuca</taxon>
    </lineage>
</organism>
<gene>
    <name evidence="7" type="ORF">LSAT_V11C800440290</name>
</gene>
<feature type="compositionally biased region" description="Polar residues" evidence="5">
    <location>
        <begin position="13"/>
        <end position="38"/>
    </location>
</feature>
<comment type="subcellular location">
    <subcellularLocation>
        <location evidence="4">Nucleus</location>
    </subcellularLocation>
</comment>
<dbReference type="InterPro" id="IPR038704">
    <property type="entry name" value="YEAST_sf"/>
</dbReference>
<protein>
    <recommendedName>
        <fullName evidence="6">YEATS domain-containing protein</fullName>
    </recommendedName>
</protein>
<evidence type="ECO:0000256" key="1">
    <source>
        <dbReference type="ARBA" id="ARBA00023015"/>
    </source>
</evidence>
<dbReference type="CDD" id="cd16910">
    <property type="entry name" value="YEATS_TFIID14_like"/>
    <property type="match status" value="1"/>
</dbReference>
<dbReference type="Proteomes" id="UP000235145">
    <property type="component" value="Unassembled WGS sequence"/>
</dbReference>
<dbReference type="GO" id="GO:0005634">
    <property type="term" value="C:nucleus"/>
    <property type="evidence" value="ECO:0007669"/>
    <property type="project" value="UniProtKB-SubCell"/>
</dbReference>
<dbReference type="GO" id="GO:0006355">
    <property type="term" value="P:regulation of DNA-templated transcription"/>
    <property type="evidence" value="ECO:0007669"/>
    <property type="project" value="InterPro"/>
</dbReference>
<dbReference type="AlphaFoldDB" id="A0A9R1X249"/>
<evidence type="ECO:0000256" key="5">
    <source>
        <dbReference type="SAM" id="MobiDB-lite"/>
    </source>
</evidence>
<evidence type="ECO:0000313" key="7">
    <source>
        <dbReference type="EMBL" id="KAJ0193442.1"/>
    </source>
</evidence>
<dbReference type="EMBL" id="NBSK02000008">
    <property type="protein sequence ID" value="KAJ0193442.1"/>
    <property type="molecule type" value="Genomic_DNA"/>
</dbReference>
<feature type="domain" description="YEATS" evidence="6">
    <location>
        <begin position="55"/>
        <end position="199"/>
    </location>
</feature>
<keyword evidence="1" id="KW-0805">Transcription regulation</keyword>
<keyword evidence="8" id="KW-1185">Reference proteome</keyword>
<name>A0A9R1X249_LACSA</name>
<feature type="region of interest" description="Disordered" evidence="5">
    <location>
        <begin position="13"/>
        <end position="48"/>
    </location>
</feature>
<evidence type="ECO:0000256" key="3">
    <source>
        <dbReference type="ARBA" id="ARBA00023242"/>
    </source>
</evidence>
<sequence length="285" mass="32482">MSGQFIRVLQDMPQHSSKLHSSNQQPDVTPSTPKSQGTKMVRSSDDNEKKNLVKKLKDIEFSVPIVYGNIAFWLGKKASEYQSHRWTVYVRGATNEDLSVVVKRVVFQLHSSFNNPMRVVESPPFELSESGWGEFEIAITLHFHNDVCEKPLHLYHHLKLYPEDESGSMSVKKPVVVESYDEVVFSEPSEVLFARVQNHPAVIVPRLPPGIILPPVSVEDADKRKKFDPKDNPLTQWFTNFSEADELLKLAAARQQVQTQIARVRRQLSLIDGQHQQHSKPPNDL</sequence>
<reference evidence="7 8" key="1">
    <citation type="journal article" date="2017" name="Nat. Commun.">
        <title>Genome assembly with in vitro proximity ligation data and whole-genome triplication in lettuce.</title>
        <authorList>
            <person name="Reyes-Chin-Wo S."/>
            <person name="Wang Z."/>
            <person name="Yang X."/>
            <person name="Kozik A."/>
            <person name="Arikit S."/>
            <person name="Song C."/>
            <person name="Xia L."/>
            <person name="Froenicke L."/>
            <person name="Lavelle D.O."/>
            <person name="Truco M.J."/>
            <person name="Xia R."/>
            <person name="Zhu S."/>
            <person name="Xu C."/>
            <person name="Xu H."/>
            <person name="Xu X."/>
            <person name="Cox K."/>
            <person name="Korf I."/>
            <person name="Meyers B.C."/>
            <person name="Michelmore R.W."/>
        </authorList>
    </citation>
    <scope>NUCLEOTIDE SEQUENCE [LARGE SCALE GENOMIC DNA]</scope>
    <source>
        <strain evidence="8">cv. Salinas</strain>
        <tissue evidence="7">Seedlings</tissue>
    </source>
</reference>
<evidence type="ECO:0000256" key="2">
    <source>
        <dbReference type="ARBA" id="ARBA00023163"/>
    </source>
</evidence>
<dbReference type="PANTHER" id="PTHR47573:SF1">
    <property type="entry name" value="PROTEIN AF-9 HOMOLOG"/>
    <property type="match status" value="1"/>
</dbReference>
<keyword evidence="3 4" id="KW-0539">Nucleus</keyword>
<dbReference type="Pfam" id="PF03366">
    <property type="entry name" value="YEATS"/>
    <property type="match status" value="1"/>
</dbReference>
<proteinExistence type="predicted"/>
<evidence type="ECO:0000259" key="6">
    <source>
        <dbReference type="PROSITE" id="PS51037"/>
    </source>
</evidence>
<dbReference type="InterPro" id="IPR055129">
    <property type="entry name" value="YEATS_dom"/>
</dbReference>
<dbReference type="InterPro" id="IPR005033">
    <property type="entry name" value="YEATS"/>
</dbReference>
<dbReference type="Gene3D" id="2.60.40.1970">
    <property type="entry name" value="YEATS domain"/>
    <property type="match status" value="1"/>
</dbReference>
<dbReference type="PANTHER" id="PTHR47573">
    <property type="entry name" value="PROTEIN AF-9 HOMOLOG"/>
    <property type="match status" value="1"/>
</dbReference>
<accession>A0A9R1X249</accession>